<dbReference type="Proteomes" id="UP000033140">
    <property type="component" value="Unassembled WGS sequence"/>
</dbReference>
<reference evidence="1 2" key="1">
    <citation type="journal article" date="2011" name="J. Gen. Appl. Microbiol.">
        <title>Draft genome sequencing of the enigmatic yeast Saitoella complicata.</title>
        <authorList>
            <person name="Nishida H."/>
            <person name="Hamamoto M."/>
            <person name="Sugiyama J."/>
        </authorList>
    </citation>
    <scope>NUCLEOTIDE SEQUENCE [LARGE SCALE GENOMIC DNA]</scope>
    <source>
        <strain evidence="1 2">NRRL Y-17804</strain>
    </source>
</reference>
<accession>A0A0E9NE70</accession>
<keyword evidence="2" id="KW-1185">Reference proteome</keyword>
<proteinExistence type="predicted"/>
<protein>
    <submittedName>
        <fullName evidence="1">Uncharacterized protein</fullName>
    </submittedName>
</protein>
<reference evidence="1 2" key="3">
    <citation type="journal article" date="2015" name="Genome Announc.">
        <title>Draft Genome Sequence of the Archiascomycetous Yeast Saitoella complicata.</title>
        <authorList>
            <person name="Yamauchi K."/>
            <person name="Kondo S."/>
            <person name="Hamamoto M."/>
            <person name="Takahashi Y."/>
            <person name="Ogura Y."/>
            <person name="Hayashi T."/>
            <person name="Nishida H."/>
        </authorList>
    </citation>
    <scope>NUCLEOTIDE SEQUENCE [LARGE SCALE GENOMIC DNA]</scope>
    <source>
        <strain evidence="1 2">NRRL Y-17804</strain>
    </source>
</reference>
<dbReference type="EMBL" id="BACD03000013">
    <property type="protein sequence ID" value="GAO48144.1"/>
    <property type="molecule type" value="Genomic_DNA"/>
</dbReference>
<dbReference type="AlphaFoldDB" id="A0A0E9NE70"/>
<organism evidence="1 2">
    <name type="scientific">Saitoella complicata (strain BCRC 22490 / CBS 7301 / JCM 7358 / NBRC 10748 / NRRL Y-17804)</name>
    <dbReference type="NCBI Taxonomy" id="698492"/>
    <lineage>
        <taxon>Eukaryota</taxon>
        <taxon>Fungi</taxon>
        <taxon>Dikarya</taxon>
        <taxon>Ascomycota</taxon>
        <taxon>Taphrinomycotina</taxon>
        <taxon>Taphrinomycotina incertae sedis</taxon>
        <taxon>Saitoella</taxon>
    </lineage>
</organism>
<comment type="caution">
    <text evidence="1">The sequence shown here is derived from an EMBL/GenBank/DDBJ whole genome shotgun (WGS) entry which is preliminary data.</text>
</comment>
<name>A0A0E9NE70_SAICN</name>
<evidence type="ECO:0000313" key="1">
    <source>
        <dbReference type="EMBL" id="GAO48144.1"/>
    </source>
</evidence>
<reference evidence="1 2" key="2">
    <citation type="journal article" date="2014" name="J. Gen. Appl. Microbiol.">
        <title>The early diverging ascomycetous budding yeast Saitoella complicata has three histone deacetylases belonging to the Clr6, Hos2, and Rpd3 lineages.</title>
        <authorList>
            <person name="Nishida H."/>
            <person name="Matsumoto T."/>
            <person name="Kondo S."/>
            <person name="Hamamoto M."/>
            <person name="Yoshikawa H."/>
        </authorList>
    </citation>
    <scope>NUCLEOTIDE SEQUENCE [LARGE SCALE GENOMIC DNA]</scope>
    <source>
        <strain evidence="1 2">NRRL Y-17804</strain>
    </source>
</reference>
<sequence>MGLDTKDSIGRPNHETFALFLALFFERRTKTQKGRNRYPFHECVSQHAEDEGKEAEFVLVSIPCYLCPSAFVRMSGESLGQMCCAFRIRIRKLHVERHIPSLESRYFQRASTIRKD</sequence>
<gene>
    <name evidence="1" type="ORF">G7K_2326-t1</name>
</gene>
<evidence type="ECO:0000313" key="2">
    <source>
        <dbReference type="Proteomes" id="UP000033140"/>
    </source>
</evidence>